<protein>
    <submittedName>
        <fullName evidence="3">Uncharacterized protein</fullName>
    </submittedName>
</protein>
<proteinExistence type="predicted"/>
<evidence type="ECO:0000256" key="1">
    <source>
        <dbReference type="SAM" id="Coils"/>
    </source>
</evidence>
<dbReference type="Proteomes" id="UP001346149">
    <property type="component" value="Unassembled WGS sequence"/>
</dbReference>
<accession>A0AAN7M086</accession>
<organism evidence="3 4">
    <name type="scientific">Trapa natans</name>
    <name type="common">Water chestnut</name>
    <dbReference type="NCBI Taxonomy" id="22666"/>
    <lineage>
        <taxon>Eukaryota</taxon>
        <taxon>Viridiplantae</taxon>
        <taxon>Streptophyta</taxon>
        <taxon>Embryophyta</taxon>
        <taxon>Tracheophyta</taxon>
        <taxon>Spermatophyta</taxon>
        <taxon>Magnoliopsida</taxon>
        <taxon>eudicotyledons</taxon>
        <taxon>Gunneridae</taxon>
        <taxon>Pentapetalae</taxon>
        <taxon>rosids</taxon>
        <taxon>malvids</taxon>
        <taxon>Myrtales</taxon>
        <taxon>Lythraceae</taxon>
        <taxon>Trapa</taxon>
    </lineage>
</organism>
<dbReference type="AlphaFoldDB" id="A0AAN7M086"/>
<reference evidence="3 4" key="1">
    <citation type="journal article" date="2023" name="Hortic Res">
        <title>Pangenome of water caltrop reveals structural variations and asymmetric subgenome divergence after allopolyploidization.</title>
        <authorList>
            <person name="Zhang X."/>
            <person name="Chen Y."/>
            <person name="Wang L."/>
            <person name="Yuan Y."/>
            <person name="Fang M."/>
            <person name="Shi L."/>
            <person name="Lu R."/>
            <person name="Comes H.P."/>
            <person name="Ma Y."/>
            <person name="Chen Y."/>
            <person name="Huang G."/>
            <person name="Zhou Y."/>
            <person name="Zheng Z."/>
            <person name="Qiu Y."/>
        </authorList>
    </citation>
    <scope>NUCLEOTIDE SEQUENCE [LARGE SCALE GENOMIC DNA]</scope>
    <source>
        <strain evidence="3">F231</strain>
    </source>
</reference>
<sequence>MEDEKKKKRKKKKNKQNNKVAEDTAVAINGEGGAASVDHQNHLNNGQNHDNKADGPAIDTDEVKTNLHQEDDAESLNASLKESIEHLRSEHDLLLQKEADLKINLVQLQSEKESWLHKEESLEEKISFLSDDKASLELKQKSLDEKIIQLERDYDSWILKEKSNKETISIMEMELTKLRLQVEGLEESKSVSIQENQRLTDVISGLQAQIQTLESNNISISQTLDEQRKHSSECDVLNSQLEGACALVEKLITENSELVEKVNELYLELDMQKANSRHSSPRTYDSSLERDGTTDIADRHSISSKNLLVLAEKAETPSKIVIAQDEPFHSDTRDAYHSIVISNTLKSDVSGEIVQIPLDESDVQTSEVHGGGEESTVAVPLSDAPLIGAPFRFISFVAGYVSGADLVDKNSTFSK</sequence>
<evidence type="ECO:0000256" key="2">
    <source>
        <dbReference type="SAM" id="MobiDB-lite"/>
    </source>
</evidence>
<feature type="compositionally biased region" description="Basic residues" evidence="2">
    <location>
        <begin position="1"/>
        <end position="16"/>
    </location>
</feature>
<comment type="caution">
    <text evidence="3">The sequence shown here is derived from an EMBL/GenBank/DDBJ whole genome shotgun (WGS) entry which is preliminary data.</text>
</comment>
<name>A0AAN7M086_TRANT</name>
<gene>
    <name evidence="3" type="ORF">SAY86_027968</name>
</gene>
<keyword evidence="4" id="KW-1185">Reference proteome</keyword>
<feature type="region of interest" description="Disordered" evidence="2">
    <location>
        <begin position="1"/>
        <end position="59"/>
    </location>
</feature>
<dbReference type="EMBL" id="JAXQNO010000006">
    <property type="protein sequence ID" value="KAK4795642.1"/>
    <property type="molecule type" value="Genomic_DNA"/>
</dbReference>
<keyword evidence="1" id="KW-0175">Coiled coil</keyword>
<evidence type="ECO:0000313" key="3">
    <source>
        <dbReference type="EMBL" id="KAK4795642.1"/>
    </source>
</evidence>
<evidence type="ECO:0000313" key="4">
    <source>
        <dbReference type="Proteomes" id="UP001346149"/>
    </source>
</evidence>
<feature type="coiled-coil region" evidence="1">
    <location>
        <begin position="70"/>
        <end position="216"/>
    </location>
</feature>